<gene>
    <name evidence="3" type="primary">Spert</name>
    <name evidence="3" type="ORF">HELFUL_R04318</name>
</gene>
<proteinExistence type="predicted"/>
<accession>A0A7L2AXH7</accession>
<organism evidence="3 4">
    <name type="scientific">Heliornis fulica</name>
    <name type="common">sungrebe</name>
    <dbReference type="NCBI Taxonomy" id="54369"/>
    <lineage>
        <taxon>Eukaryota</taxon>
        <taxon>Metazoa</taxon>
        <taxon>Chordata</taxon>
        <taxon>Craniata</taxon>
        <taxon>Vertebrata</taxon>
        <taxon>Euteleostomi</taxon>
        <taxon>Archelosauria</taxon>
        <taxon>Archosauria</taxon>
        <taxon>Dinosauria</taxon>
        <taxon>Saurischia</taxon>
        <taxon>Theropoda</taxon>
        <taxon>Coelurosauria</taxon>
        <taxon>Aves</taxon>
        <taxon>Neognathae</taxon>
        <taxon>Neoaves</taxon>
        <taxon>Gruiformes</taxon>
        <taxon>Heliornithidae</taxon>
        <taxon>Heliornis</taxon>
    </lineage>
</organism>
<keyword evidence="4" id="KW-1185">Reference proteome</keyword>
<evidence type="ECO:0000313" key="4">
    <source>
        <dbReference type="Proteomes" id="UP000590868"/>
    </source>
</evidence>
<dbReference type="Proteomes" id="UP000590868">
    <property type="component" value="Unassembled WGS sequence"/>
</dbReference>
<dbReference type="PANTHER" id="PTHR21533:SF17">
    <property type="entry name" value="PROTEIN CHIBBY HOMOLOG 3"/>
    <property type="match status" value="1"/>
</dbReference>
<dbReference type="OrthoDB" id="9025135at2759"/>
<sequence>TVFDLTNQSMERTEPETDYFALQIKVGDDVFVFTDDKWVNEIYCQPSFAADQKLFSRKAQSEWSIWRENRALWEENRILQFENRMLLEENKALQCLQSQNKPVQAIYTDAIQQSLQKENKLLPFFQERGKKTKAGKKALQVVQKKDRVLEDFQQENKPVPVICKDQKAITVGKESKHANSDLQEDTNSVIAVDEGDPGPAPQQEYGATKKCTTPTQNKTKSGPSMLGEHEILQALRDLHELLHIFLKVNHGLGEKQGCHILHDVNRSFQEDYNKLKLQLNAVKNTVSDITVQMELLEKELIAITSPVYEGAGHNLETEHQLEEI</sequence>
<reference evidence="3 4" key="1">
    <citation type="submission" date="2019-09" db="EMBL/GenBank/DDBJ databases">
        <title>Bird 10,000 Genomes (B10K) Project - Family phase.</title>
        <authorList>
            <person name="Zhang G."/>
        </authorList>
    </citation>
    <scope>NUCLEOTIDE SEQUENCE [LARGE SCALE GENOMIC DNA]</scope>
    <source>
        <strain evidence="3">B10K-DU-001-55</strain>
        <tissue evidence="3">Muscle</tissue>
    </source>
</reference>
<name>A0A7L2AXH7_9GRUI</name>
<dbReference type="EMBL" id="VXBZ01008270">
    <property type="protein sequence ID" value="NXP51785.1"/>
    <property type="molecule type" value="Genomic_DNA"/>
</dbReference>
<protein>
    <submittedName>
        <fullName evidence="3">SPERT protein</fullName>
    </submittedName>
</protein>
<feature type="non-terminal residue" evidence="3">
    <location>
        <position position="1"/>
    </location>
</feature>
<dbReference type="AlphaFoldDB" id="A0A7L2AXH7"/>
<evidence type="ECO:0000313" key="3">
    <source>
        <dbReference type="EMBL" id="NXP51785.1"/>
    </source>
</evidence>
<evidence type="ECO:0000256" key="2">
    <source>
        <dbReference type="SAM" id="MobiDB-lite"/>
    </source>
</evidence>
<evidence type="ECO:0000256" key="1">
    <source>
        <dbReference type="SAM" id="Coils"/>
    </source>
</evidence>
<keyword evidence="1" id="KW-0175">Coiled coil</keyword>
<feature type="region of interest" description="Disordered" evidence="2">
    <location>
        <begin position="204"/>
        <end position="224"/>
    </location>
</feature>
<dbReference type="PANTHER" id="PTHR21533">
    <property type="entry name" value="LEUCINE-RICH PROTEIN"/>
    <property type="match status" value="1"/>
</dbReference>
<feature type="coiled-coil region" evidence="1">
    <location>
        <begin position="265"/>
        <end position="299"/>
    </location>
</feature>
<feature type="non-terminal residue" evidence="3">
    <location>
        <position position="324"/>
    </location>
</feature>
<feature type="compositionally biased region" description="Polar residues" evidence="2">
    <location>
        <begin position="210"/>
        <end position="222"/>
    </location>
</feature>
<comment type="caution">
    <text evidence="3">The sequence shown here is derived from an EMBL/GenBank/DDBJ whole genome shotgun (WGS) entry which is preliminary data.</text>
</comment>